<dbReference type="GO" id="GO:0016787">
    <property type="term" value="F:hydrolase activity"/>
    <property type="evidence" value="ECO:0007669"/>
    <property type="project" value="UniProtKB-KW"/>
</dbReference>
<dbReference type="Proteomes" id="UP000198615">
    <property type="component" value="Unassembled WGS sequence"/>
</dbReference>
<dbReference type="RefSeq" id="WP_028796099.1">
    <property type="nucleotide sequence ID" value="NZ_FNBW01000010.1"/>
</dbReference>
<reference evidence="3 4" key="1">
    <citation type="submission" date="2016-10" db="EMBL/GenBank/DDBJ databases">
        <authorList>
            <person name="Varghese N."/>
            <person name="Submissions S."/>
        </authorList>
    </citation>
    <scope>NUCLEOTIDE SEQUENCE [LARGE SCALE GENOMIC DNA]</scope>
    <source>
        <strain evidence="3 4">DSM 18839</strain>
    </source>
</reference>
<evidence type="ECO:0000259" key="2">
    <source>
        <dbReference type="Pfam" id="PF20434"/>
    </source>
</evidence>
<sequence length="288" mass="31100">MAVFGTYDQAALDAQYNNQAKVPDVAGIGQRWMARGEEARNALSCDLDLAYGPHDRHRLDVFPAHRPDAPILAFIHGGYWHTRDKTLVHFLAPTFVAADVTLVSVEYRLCPEVKIADIVDDVTAAIGWIHAHAERVGGRADKIHVAGHSAGGHLAAMLCGPKGRPDLLKGGCSVSGLHDLEPIRLCYLNESLHLTPDDVAPLSPIAIARDLEKGGKRLPPLIATVGLEEGPEYLRQRDELVTALHAAGQPALSVDVEGGNHFTALEAFGDPHHPLCQAMLRQMLSPGF</sequence>
<keyword evidence="4" id="KW-1185">Reference proteome</keyword>
<evidence type="ECO:0000313" key="4">
    <source>
        <dbReference type="Proteomes" id="UP000198615"/>
    </source>
</evidence>
<organism evidence="3 4">
    <name type="scientific">Thalassobaculum litoreum DSM 18839</name>
    <dbReference type="NCBI Taxonomy" id="1123362"/>
    <lineage>
        <taxon>Bacteria</taxon>
        <taxon>Pseudomonadati</taxon>
        <taxon>Pseudomonadota</taxon>
        <taxon>Alphaproteobacteria</taxon>
        <taxon>Rhodospirillales</taxon>
        <taxon>Thalassobaculaceae</taxon>
        <taxon>Thalassobaculum</taxon>
    </lineage>
</organism>
<dbReference type="PANTHER" id="PTHR48081">
    <property type="entry name" value="AB HYDROLASE SUPERFAMILY PROTEIN C4A8.06C"/>
    <property type="match status" value="1"/>
</dbReference>
<protein>
    <submittedName>
        <fullName evidence="3">Arylformamidase</fullName>
    </submittedName>
</protein>
<gene>
    <name evidence="3" type="ORF">SAMN05660686_03461</name>
</gene>
<dbReference type="SUPFAM" id="SSF53474">
    <property type="entry name" value="alpha/beta-Hydrolases"/>
    <property type="match status" value="1"/>
</dbReference>
<comment type="caution">
    <text evidence="3">The sequence shown here is derived from an EMBL/GenBank/DDBJ whole genome shotgun (WGS) entry which is preliminary data.</text>
</comment>
<proteinExistence type="predicted"/>
<accession>A0A8G2BMK6</accession>
<dbReference type="InterPro" id="IPR049492">
    <property type="entry name" value="BD-FAE-like_dom"/>
</dbReference>
<keyword evidence="1" id="KW-0378">Hydrolase</keyword>
<dbReference type="AlphaFoldDB" id="A0A8G2BMK6"/>
<evidence type="ECO:0000313" key="3">
    <source>
        <dbReference type="EMBL" id="SDG12064.1"/>
    </source>
</evidence>
<dbReference type="Gene3D" id="3.40.50.1820">
    <property type="entry name" value="alpha/beta hydrolase"/>
    <property type="match status" value="1"/>
</dbReference>
<dbReference type="PANTHER" id="PTHR48081:SF33">
    <property type="entry name" value="KYNURENINE FORMAMIDASE"/>
    <property type="match status" value="1"/>
</dbReference>
<dbReference type="EMBL" id="FNBW01000010">
    <property type="protein sequence ID" value="SDG12064.1"/>
    <property type="molecule type" value="Genomic_DNA"/>
</dbReference>
<feature type="domain" description="BD-FAE-like" evidence="2">
    <location>
        <begin position="66"/>
        <end position="159"/>
    </location>
</feature>
<name>A0A8G2BMK6_9PROT</name>
<dbReference type="InterPro" id="IPR029058">
    <property type="entry name" value="AB_hydrolase_fold"/>
</dbReference>
<evidence type="ECO:0000256" key="1">
    <source>
        <dbReference type="ARBA" id="ARBA00022801"/>
    </source>
</evidence>
<dbReference type="Pfam" id="PF20434">
    <property type="entry name" value="BD-FAE"/>
    <property type="match status" value="1"/>
</dbReference>
<dbReference type="InterPro" id="IPR050300">
    <property type="entry name" value="GDXG_lipolytic_enzyme"/>
</dbReference>